<evidence type="ECO:0000259" key="4">
    <source>
        <dbReference type="PROSITE" id="PS50970"/>
    </source>
</evidence>
<feature type="binding site" evidence="3">
    <location>
        <position position="204"/>
    </location>
    <ligand>
        <name>Zn(2+)</name>
        <dbReference type="ChEBI" id="CHEBI:29105"/>
    </ligand>
</feature>
<dbReference type="SUPFAM" id="SSF82282">
    <property type="entry name" value="Homocysteine S-methyltransferase"/>
    <property type="match status" value="1"/>
</dbReference>
<dbReference type="GO" id="GO:0046872">
    <property type="term" value="F:metal ion binding"/>
    <property type="evidence" value="ECO:0007669"/>
    <property type="project" value="UniProtKB-KW"/>
</dbReference>
<accession>A0A0S2W7N6</accession>
<dbReference type="AlphaFoldDB" id="A0A0S2W7N6"/>
<protein>
    <submittedName>
        <fullName evidence="5">5-methyltetrahydrofolate--homocysteine methyltransferase</fullName>
        <ecNumber evidence="5">2.1.1.13</ecNumber>
    </submittedName>
</protein>
<feature type="binding site" evidence="3">
    <location>
        <position position="269"/>
    </location>
    <ligand>
        <name>Zn(2+)</name>
        <dbReference type="ChEBI" id="CHEBI:29105"/>
    </ligand>
</feature>
<keyword evidence="3" id="KW-0862">Zinc</keyword>
<dbReference type="EC" id="2.1.1.13" evidence="5"/>
<keyword evidence="1 3" id="KW-0489">Methyltransferase</keyword>
<dbReference type="InterPro" id="IPR036589">
    <property type="entry name" value="HCY_dom_sf"/>
</dbReference>
<keyword evidence="3" id="KW-0479">Metal-binding</keyword>
<proteinExistence type="predicted"/>
<dbReference type="PROSITE" id="PS50970">
    <property type="entry name" value="HCY"/>
    <property type="match status" value="1"/>
</dbReference>
<sequence length="415" mass="44445">MEPIPLSLPILMDGATGTELQKRGMPQGACTEQWALEHPEALLELQRSYVEAGAGVLVTPTLGANRGALERFGLEGHLEEYNRRLTALTRQAAAGRALVAGDLGPTGQAIPPYGETPFEALVDLYAEQAGVLLSAGVDLFLVESVMAMAEARAAVLGIRKAGGDKPVLVTCYCDDEGRTPTGTDVLACAIVMQGMGVAAFGLNCVDPAVAEEQLTRLHLYTDMPLIAEPSAGLPETLSDGTPAYQDNAGEFAKRVPSWAAAGVRIFGGCCGTNPGHIRAMREALEQIDFSAFPPVAKDPDVIPCASEKEARFITPDVDVGETIECTPDLVEDILEAEEERPVGALRIAILEEDDLEIFAEEQYAIKDALCLWSDVPELMEGALRVYQGRAFYDGTAELEPEVLEQLSRLYGLIVL</sequence>
<dbReference type="GO" id="GO:0008705">
    <property type="term" value="F:methionine synthase activity"/>
    <property type="evidence" value="ECO:0007669"/>
    <property type="project" value="UniProtKB-EC"/>
</dbReference>
<dbReference type="Proteomes" id="UP000064844">
    <property type="component" value="Chromosome"/>
</dbReference>
<dbReference type="GO" id="GO:0032259">
    <property type="term" value="P:methylation"/>
    <property type="evidence" value="ECO:0007669"/>
    <property type="project" value="UniProtKB-KW"/>
</dbReference>
<comment type="cofactor">
    <cofactor evidence="3">
        <name>Zn(2+)</name>
        <dbReference type="ChEBI" id="CHEBI:29105"/>
    </cofactor>
</comment>
<dbReference type="Pfam" id="PF02574">
    <property type="entry name" value="S-methyl_trans"/>
    <property type="match status" value="1"/>
</dbReference>
<dbReference type="eggNOG" id="COG0646">
    <property type="taxonomic scope" value="Bacteria"/>
</dbReference>
<evidence type="ECO:0000313" key="5">
    <source>
        <dbReference type="EMBL" id="ALP95143.1"/>
    </source>
</evidence>
<dbReference type="RefSeq" id="WP_058118357.1">
    <property type="nucleotide sequence ID" value="NZ_CP011307.1"/>
</dbReference>
<evidence type="ECO:0000256" key="1">
    <source>
        <dbReference type="ARBA" id="ARBA00022603"/>
    </source>
</evidence>
<feature type="domain" description="Hcy-binding" evidence="4">
    <location>
        <begin position="1"/>
        <end position="284"/>
    </location>
</feature>
<dbReference type="EMBL" id="CP011307">
    <property type="protein sequence ID" value="ALP95143.1"/>
    <property type="molecule type" value="Genomic_DNA"/>
</dbReference>
<dbReference type="Gene3D" id="3.20.20.330">
    <property type="entry name" value="Homocysteine-binding-like domain"/>
    <property type="match status" value="1"/>
</dbReference>
<keyword evidence="2 3" id="KW-0808">Transferase</keyword>
<name>A0A0S2W7N6_9FIRM</name>
<dbReference type="KEGG" id="ibu:IB211_02752c"/>
<evidence type="ECO:0000256" key="3">
    <source>
        <dbReference type="PROSITE-ProRule" id="PRU00333"/>
    </source>
</evidence>
<reference evidence="5 6" key="1">
    <citation type="journal article" date="2015" name="Nat. Commun.">
        <title>Production of butyrate from lysine and the Amadori product fructoselysine by a human gut commensal.</title>
        <authorList>
            <person name="Bui T.P."/>
            <person name="Ritari J."/>
            <person name="Boeren S."/>
            <person name="de Waard P."/>
            <person name="Plugge C.M."/>
            <person name="de Vos W.M."/>
        </authorList>
    </citation>
    <scope>NUCLEOTIDE SEQUENCE [LARGE SCALE GENOMIC DNA]</scope>
    <source>
        <strain evidence="5 6">AF211</strain>
    </source>
</reference>
<dbReference type="PANTHER" id="PTHR11103:SF18">
    <property type="entry name" value="SLR1189 PROTEIN"/>
    <property type="match status" value="1"/>
</dbReference>
<dbReference type="InterPro" id="IPR003726">
    <property type="entry name" value="HCY_dom"/>
</dbReference>
<dbReference type="PANTHER" id="PTHR11103">
    <property type="entry name" value="SLR1189 PROTEIN"/>
    <property type="match status" value="1"/>
</dbReference>
<reference evidence="6" key="2">
    <citation type="submission" date="2015-04" db="EMBL/GenBank/DDBJ databases">
        <title>A butyrogenic pathway from the amino acid lysine in a human gut commensal.</title>
        <authorList>
            <person name="de Vos W.M."/>
            <person name="Bui N.T.P."/>
            <person name="Plugge C.M."/>
            <person name="Ritari J."/>
        </authorList>
    </citation>
    <scope>NUCLEOTIDE SEQUENCE [LARGE SCALE GENOMIC DNA]</scope>
    <source>
        <strain evidence="6">AF211</strain>
    </source>
</reference>
<gene>
    <name evidence="5" type="ORF">IB211_02752c</name>
</gene>
<evidence type="ECO:0000256" key="2">
    <source>
        <dbReference type="ARBA" id="ARBA00022679"/>
    </source>
</evidence>
<feature type="binding site" evidence="3">
    <location>
        <position position="270"/>
    </location>
    <ligand>
        <name>Zn(2+)</name>
        <dbReference type="ChEBI" id="CHEBI:29105"/>
    </ligand>
</feature>
<evidence type="ECO:0000313" key="6">
    <source>
        <dbReference type="Proteomes" id="UP000064844"/>
    </source>
</evidence>
<organism evidence="5 6">
    <name type="scientific">Intestinimonas butyriciproducens</name>
    <dbReference type="NCBI Taxonomy" id="1297617"/>
    <lineage>
        <taxon>Bacteria</taxon>
        <taxon>Bacillati</taxon>
        <taxon>Bacillota</taxon>
        <taxon>Clostridia</taxon>
        <taxon>Eubacteriales</taxon>
        <taxon>Intestinimonas</taxon>
    </lineage>
</organism>
<dbReference type="STRING" id="1297617.IB211_02752c"/>
<keyword evidence="6" id="KW-1185">Reference proteome</keyword>